<name>A0ACB6Q7B9_9PLEO</name>
<sequence>YLIFSLLRAVYNLTLHPAAKFPGPKLRGAFYFPTYWEVWTGDIVFNWHRMHEKYGPFVRISPHWISIIHPDAWRDIYGQTATKKLIPKDPEIYFTMGNDHIADIADHTRIRRLMSHAFSEQALRSQDSIINLYIDLLIQRLQEKAASNAPVDLVRWLNYTTFDITGDLCFGESFGALENQEDHPWVANIFKGLKFARMFRVLRAYPLIGLPILSLLKMFPALAKARQKHEQFSIDKTMRRLEMKTDRKDFMSYILKHNDEKGMTTAEIMKTMSIVIIAGSETSATLLSGAIFYLLKNPEWMSKLQEEIRITFRDESEMTFAALSQLKIMNAIIQETFRMYPSVPTTLPRLTTKQGAVISNTYIPPNCSVGVAQYPAYRSSRNFTDPDTYAPERFLGDPKYQNDNLSVIQPFSVGPRNCLGQGLAYAEIRTILARLIWHFEMELEESSADWADQKVYILWDKQPLMVKLKLRSG</sequence>
<dbReference type="EMBL" id="MU003563">
    <property type="protein sequence ID" value="KAF2462739.1"/>
    <property type="molecule type" value="Genomic_DNA"/>
</dbReference>
<keyword evidence="2" id="KW-1185">Reference proteome</keyword>
<reference evidence="1" key="1">
    <citation type="journal article" date="2020" name="Stud. Mycol.">
        <title>101 Dothideomycetes genomes: a test case for predicting lifestyles and emergence of pathogens.</title>
        <authorList>
            <person name="Haridas S."/>
            <person name="Albert R."/>
            <person name="Binder M."/>
            <person name="Bloem J."/>
            <person name="Labutti K."/>
            <person name="Salamov A."/>
            <person name="Andreopoulos B."/>
            <person name="Baker S."/>
            <person name="Barry K."/>
            <person name="Bills G."/>
            <person name="Bluhm B."/>
            <person name="Cannon C."/>
            <person name="Castanera R."/>
            <person name="Culley D."/>
            <person name="Daum C."/>
            <person name="Ezra D."/>
            <person name="Gonzalez J."/>
            <person name="Henrissat B."/>
            <person name="Kuo A."/>
            <person name="Liang C."/>
            <person name="Lipzen A."/>
            <person name="Lutzoni F."/>
            <person name="Magnuson J."/>
            <person name="Mondo S."/>
            <person name="Nolan M."/>
            <person name="Ohm R."/>
            <person name="Pangilinan J."/>
            <person name="Park H.-J."/>
            <person name="Ramirez L."/>
            <person name="Alfaro M."/>
            <person name="Sun H."/>
            <person name="Tritt A."/>
            <person name="Yoshinaga Y."/>
            <person name="Zwiers L.-H."/>
            <person name="Turgeon B."/>
            <person name="Goodwin S."/>
            <person name="Spatafora J."/>
            <person name="Crous P."/>
            <person name="Grigoriev I."/>
        </authorList>
    </citation>
    <scope>NUCLEOTIDE SEQUENCE</scope>
    <source>
        <strain evidence="1">ATCC 200398</strain>
    </source>
</reference>
<evidence type="ECO:0000313" key="1">
    <source>
        <dbReference type="EMBL" id="KAF2462739.1"/>
    </source>
</evidence>
<evidence type="ECO:0000313" key="2">
    <source>
        <dbReference type="Proteomes" id="UP000799755"/>
    </source>
</evidence>
<feature type="non-terminal residue" evidence="1">
    <location>
        <position position="1"/>
    </location>
</feature>
<proteinExistence type="predicted"/>
<dbReference type="Proteomes" id="UP000799755">
    <property type="component" value="Unassembled WGS sequence"/>
</dbReference>
<accession>A0ACB6Q7B9</accession>
<protein>
    <submittedName>
        <fullName evidence="1">Cytochrome P450 monooxygenase-like protein</fullName>
    </submittedName>
</protein>
<gene>
    <name evidence="1" type="ORF">BDR25DRAFT_247898</name>
</gene>
<organism evidence="1 2">
    <name type="scientific">Lindgomyces ingoldianus</name>
    <dbReference type="NCBI Taxonomy" id="673940"/>
    <lineage>
        <taxon>Eukaryota</taxon>
        <taxon>Fungi</taxon>
        <taxon>Dikarya</taxon>
        <taxon>Ascomycota</taxon>
        <taxon>Pezizomycotina</taxon>
        <taxon>Dothideomycetes</taxon>
        <taxon>Pleosporomycetidae</taxon>
        <taxon>Pleosporales</taxon>
        <taxon>Lindgomycetaceae</taxon>
        <taxon>Lindgomyces</taxon>
    </lineage>
</organism>
<comment type="caution">
    <text evidence="1">The sequence shown here is derived from an EMBL/GenBank/DDBJ whole genome shotgun (WGS) entry which is preliminary data.</text>
</comment>